<dbReference type="InterPro" id="IPR013783">
    <property type="entry name" value="Ig-like_fold"/>
</dbReference>
<dbReference type="InterPro" id="IPR013098">
    <property type="entry name" value="Ig_I-set"/>
</dbReference>
<dbReference type="SMART" id="SM00409">
    <property type="entry name" value="IG"/>
    <property type="match status" value="4"/>
</dbReference>
<feature type="domain" description="Ig-like" evidence="11">
    <location>
        <begin position="236"/>
        <end position="325"/>
    </location>
</feature>
<reference evidence="13" key="1">
    <citation type="submission" date="2025-05" db="UniProtKB">
        <authorList>
            <consortium name="EnsemblMetazoa"/>
        </authorList>
    </citation>
    <scope>IDENTIFICATION</scope>
</reference>
<feature type="compositionally biased region" description="Basic residues" evidence="9">
    <location>
        <begin position="423"/>
        <end position="432"/>
    </location>
</feature>
<dbReference type="InterPro" id="IPR007110">
    <property type="entry name" value="Ig-like_dom"/>
</dbReference>
<feature type="region of interest" description="Disordered" evidence="9">
    <location>
        <begin position="1167"/>
        <end position="1189"/>
    </location>
</feature>
<evidence type="ECO:0000256" key="7">
    <source>
        <dbReference type="ARBA" id="ARBA00023157"/>
    </source>
</evidence>
<feature type="region of interest" description="Disordered" evidence="9">
    <location>
        <begin position="1417"/>
        <end position="1459"/>
    </location>
</feature>
<evidence type="ECO:0000256" key="5">
    <source>
        <dbReference type="ARBA" id="ARBA00022989"/>
    </source>
</evidence>
<evidence type="ECO:0000256" key="4">
    <source>
        <dbReference type="ARBA" id="ARBA00022737"/>
    </source>
</evidence>
<keyword evidence="4" id="KW-0677">Repeat</keyword>
<dbReference type="Pfam" id="PF13927">
    <property type="entry name" value="Ig_3"/>
    <property type="match status" value="2"/>
</dbReference>
<feature type="compositionally biased region" description="Polar residues" evidence="9">
    <location>
        <begin position="1167"/>
        <end position="1185"/>
    </location>
</feature>
<dbReference type="Proteomes" id="UP001652700">
    <property type="component" value="Unplaced"/>
</dbReference>
<dbReference type="PANTHER" id="PTHR44170:SF54">
    <property type="entry name" value="FI24025P1"/>
    <property type="match status" value="1"/>
</dbReference>
<dbReference type="InterPro" id="IPR010560">
    <property type="entry name" value="Neogenin_C"/>
</dbReference>
<feature type="domain" description="Fibronectin type-III" evidence="12">
    <location>
        <begin position="519"/>
        <end position="611"/>
    </location>
</feature>
<evidence type="ECO:0000256" key="1">
    <source>
        <dbReference type="ARBA" id="ARBA00004479"/>
    </source>
</evidence>
<proteinExistence type="inferred from homology"/>
<feature type="domain" description="Ig-like" evidence="11">
    <location>
        <begin position="35"/>
        <end position="115"/>
    </location>
</feature>
<dbReference type="InterPro" id="IPR003961">
    <property type="entry name" value="FN3_dom"/>
</dbReference>
<keyword evidence="6 10" id="KW-0472">Membrane</keyword>
<feature type="domain" description="Ig-like" evidence="11">
    <location>
        <begin position="117"/>
        <end position="216"/>
    </location>
</feature>
<dbReference type="SUPFAM" id="SSF49265">
    <property type="entry name" value="Fibronectin type III"/>
    <property type="match status" value="4"/>
</dbReference>
<keyword evidence="8" id="KW-0325">Glycoprotein</keyword>
<dbReference type="SMART" id="SM00408">
    <property type="entry name" value="IGc2"/>
    <property type="match status" value="4"/>
</dbReference>
<dbReference type="SMART" id="SM00060">
    <property type="entry name" value="FN3"/>
    <property type="match status" value="6"/>
</dbReference>
<dbReference type="InterPro" id="IPR003598">
    <property type="entry name" value="Ig_sub2"/>
</dbReference>
<evidence type="ECO:0000256" key="3">
    <source>
        <dbReference type="ARBA" id="ARBA00022692"/>
    </source>
</evidence>
<dbReference type="Gene3D" id="2.60.40.10">
    <property type="entry name" value="Immunoglobulins"/>
    <property type="match status" value="10"/>
</dbReference>
<evidence type="ECO:0000256" key="9">
    <source>
        <dbReference type="SAM" id="MobiDB-lite"/>
    </source>
</evidence>
<feature type="domain" description="Fibronectin type-III" evidence="12">
    <location>
        <begin position="815"/>
        <end position="909"/>
    </location>
</feature>
<feature type="domain" description="Fibronectin type-III" evidence="12">
    <location>
        <begin position="1017"/>
        <end position="1114"/>
    </location>
</feature>
<feature type="region of interest" description="Disordered" evidence="9">
    <location>
        <begin position="1202"/>
        <end position="1243"/>
    </location>
</feature>
<dbReference type="PANTHER" id="PTHR44170">
    <property type="entry name" value="PROTEIN SIDEKICK"/>
    <property type="match status" value="1"/>
</dbReference>
<dbReference type="GeneID" id="126881976"/>
<evidence type="ECO:0000259" key="12">
    <source>
        <dbReference type="PROSITE" id="PS50853"/>
    </source>
</evidence>
<evidence type="ECO:0000313" key="13">
    <source>
        <dbReference type="EnsemblMetazoa" id="XP_050502682.1"/>
    </source>
</evidence>
<organism evidence="13 14">
    <name type="scientific">Diabrotica virgifera virgifera</name>
    <name type="common">western corn rootworm</name>
    <dbReference type="NCBI Taxonomy" id="50390"/>
    <lineage>
        <taxon>Eukaryota</taxon>
        <taxon>Metazoa</taxon>
        <taxon>Ecdysozoa</taxon>
        <taxon>Arthropoda</taxon>
        <taxon>Hexapoda</taxon>
        <taxon>Insecta</taxon>
        <taxon>Pterygota</taxon>
        <taxon>Neoptera</taxon>
        <taxon>Endopterygota</taxon>
        <taxon>Coleoptera</taxon>
        <taxon>Polyphaga</taxon>
        <taxon>Cucujiformia</taxon>
        <taxon>Chrysomeloidea</taxon>
        <taxon>Chrysomelidae</taxon>
        <taxon>Galerucinae</taxon>
        <taxon>Diabroticina</taxon>
        <taxon>Diabroticites</taxon>
        <taxon>Diabrotica</taxon>
    </lineage>
</organism>
<feature type="domain" description="Fibronectin type-III" evidence="12">
    <location>
        <begin position="918"/>
        <end position="1012"/>
    </location>
</feature>
<evidence type="ECO:0000256" key="2">
    <source>
        <dbReference type="ARBA" id="ARBA00009588"/>
    </source>
</evidence>
<dbReference type="CDD" id="cd00063">
    <property type="entry name" value="FN3"/>
    <property type="match status" value="6"/>
</dbReference>
<keyword evidence="5 10" id="KW-1133">Transmembrane helix</keyword>
<evidence type="ECO:0000256" key="8">
    <source>
        <dbReference type="ARBA" id="ARBA00023180"/>
    </source>
</evidence>
<dbReference type="InterPro" id="IPR036116">
    <property type="entry name" value="FN3_sf"/>
</dbReference>
<evidence type="ECO:0000256" key="6">
    <source>
        <dbReference type="ARBA" id="ARBA00023136"/>
    </source>
</evidence>
<dbReference type="Pfam" id="PF07679">
    <property type="entry name" value="I-set"/>
    <property type="match status" value="2"/>
</dbReference>
<dbReference type="PROSITE" id="PS50835">
    <property type="entry name" value="IG_LIKE"/>
    <property type="match status" value="4"/>
</dbReference>
<feature type="region of interest" description="Disordered" evidence="9">
    <location>
        <begin position="1261"/>
        <end position="1318"/>
    </location>
</feature>
<feature type="region of interest" description="Disordered" evidence="9">
    <location>
        <begin position="416"/>
        <end position="438"/>
    </location>
</feature>
<feature type="transmembrane region" description="Helical" evidence="10">
    <location>
        <begin position="1135"/>
        <end position="1159"/>
    </location>
</feature>
<protein>
    <recommendedName>
        <fullName evidence="15">Neogenin</fullName>
    </recommendedName>
</protein>
<keyword evidence="14" id="KW-1185">Reference proteome</keyword>
<dbReference type="PROSITE" id="PS50853">
    <property type="entry name" value="FN3"/>
    <property type="match status" value="6"/>
</dbReference>
<dbReference type="InterPro" id="IPR036179">
    <property type="entry name" value="Ig-like_dom_sf"/>
</dbReference>
<dbReference type="CDD" id="cd00096">
    <property type="entry name" value="Ig"/>
    <property type="match status" value="1"/>
</dbReference>
<dbReference type="Pfam" id="PF00041">
    <property type="entry name" value="fn3"/>
    <property type="match status" value="6"/>
</dbReference>
<feature type="region of interest" description="Disordered" evidence="9">
    <location>
        <begin position="1354"/>
        <end position="1374"/>
    </location>
</feature>
<dbReference type="PRINTS" id="PR00014">
    <property type="entry name" value="FNTYPEIII"/>
</dbReference>
<dbReference type="RefSeq" id="XP_050502682.1">
    <property type="nucleotide sequence ID" value="XM_050646725.1"/>
</dbReference>
<comment type="similarity">
    <text evidence="2">Belongs to the immunoglobulin superfamily. DCC family.</text>
</comment>
<feature type="domain" description="Fibronectin type-III" evidence="12">
    <location>
        <begin position="715"/>
        <end position="808"/>
    </location>
</feature>
<sequence>MFQNCFYMCYSKFIVILVIASVLTSIQSLIQAHILEFTVEPSDTVVESGQSTVLDCVVRASHHQSSVLIQWLDQDGSKLTFIGDSYRSQLTNGSLYITSVIEEQRLTGKYQCIATLPNVGSIVSRIAKLSIANLVGFQEEPRDLSVYVNQRAYFACHVIGNPSPKIRWLKDERPLIIDDVRMAILPSGALEIDEVVESDQGSYRCNASGLSSYKLSNKAILHINRDQEEALHVTPPTFIAKPLPGTFVEGQNVSLDCAANSFPVPTITWLKDGYPIDMNDLDSRFKLVGTTNSLRITKIQEGDGGTYQCRAENHEDSLDASALIHIQVPPKFLKKPQDKIEHHNNDVELECAVYGVPEPEVQWFKNGELVKYSNYYKLVNGYNLKIMGLIPLDSGLFQCFATNQAGNIQAVASLKVTSGSERRKTKNPHPKKVPSQQSISLFSSLKSDSGASLSDIDFSHVSSKNPFDPQTAFNSLKSSESNDTNINLGDIQYAFTPSPQKPMVAANSEKKLEDGLPGPPRDLKAPMVKARFVILSWKPPLENGENILSYSIYYRHDGSARERHQNTNRSKLEDRIGGLQPGGVYHFRIVPNNAVGPGESSEALTVTTQSEEHVPSSPLNFNVYATSPRNIHISWQPPETANGHISKYTIYYMETSSSIEHNVDVTDLNDLNYDLNGLAPFTEYTVWVVAQNENGAGGATEEKMVRTFSAPPSEAPMNITTEPSSMSITIRWEPPPPENQNGVILGYKIKWRRVGRGKALTHTTQPSERHYVINDLEKGEPYQIRLWAMNVNGTGPGSEWVEVETFENEFDENNVPDIPEKIKVRPTFDKLYVMWYPPLNQKTRVRHYLLGWGKGVPDMYSQELDERNRTYVIDRLEPNSEYVLSLRASNQVGAGPPIYVQVRTQDEPPPEPAVTLYPPMGLKAQVLSTSSVVLYWTDPTLKQSQYVGDNRYYIVKIDDKTAKKPRFINVTDLNVMVDELRPNTLYEFSVKLVKGRKESSWSMVAHNRTWELPLNVAPREVDAHFKDEESQLVELTWQPPKTYMGRITGYVILYTDNKSLSDTEWNASAVKGDTHSSVLYNLKPFTQYHFKLQARNSRGYGPFSEIVSFRTGQSVTSSSPQGQQLDTKGVFSKDILLYTTIAGCLLAVVTITGVVIFICCRRTDNNTSPDRTKQGYQKGSKNGQNIPPDLWIHHDQMELKAMEKRHSQNDGASSSGAMTLPRSIGGNDYDHHESVNTNSLDKSTYVPNYVSDEVHRNSLRSKPISFPVDSKPPREPIATPINTATLSQSSTDSTPSSRQPYGRSQYSLPSRPQVPFDSTMPHTQATENVYISHPIAHSAQEANTPLSSGYIGHPQPTPTGGGYGTPPSSGWSVDSTKRLQAQGHPLKSFTVPAPPPISAPSTPQPKHIVTVRPTTSPFKKPLAGGSPPANPVISASRINSSNPPPHTAEEVQRLKPSHSTEELNQEMANLEGLMLTLNAITANEFEC</sequence>
<evidence type="ECO:0008006" key="15">
    <source>
        <dbReference type="Google" id="ProtNLM"/>
    </source>
</evidence>
<keyword evidence="3 10" id="KW-0812">Transmembrane</keyword>
<feature type="compositionally biased region" description="Basic and acidic residues" evidence="9">
    <location>
        <begin position="1447"/>
        <end position="1459"/>
    </location>
</feature>
<dbReference type="EnsemblMetazoa" id="XM_050646725.1">
    <property type="protein sequence ID" value="XP_050502682.1"/>
    <property type="gene ID" value="LOC126881976"/>
</dbReference>
<evidence type="ECO:0000313" key="14">
    <source>
        <dbReference type="Proteomes" id="UP001652700"/>
    </source>
</evidence>
<feature type="domain" description="Ig-like" evidence="11">
    <location>
        <begin position="330"/>
        <end position="417"/>
    </location>
</feature>
<feature type="domain" description="Fibronectin type-III" evidence="12">
    <location>
        <begin position="617"/>
        <end position="713"/>
    </location>
</feature>
<dbReference type="Pfam" id="PF06583">
    <property type="entry name" value="Neogenin_C"/>
    <property type="match status" value="1"/>
</dbReference>
<evidence type="ECO:0000256" key="10">
    <source>
        <dbReference type="SAM" id="Phobius"/>
    </source>
</evidence>
<dbReference type="SUPFAM" id="SSF48726">
    <property type="entry name" value="Immunoglobulin"/>
    <property type="match status" value="4"/>
</dbReference>
<feature type="compositionally biased region" description="Low complexity" evidence="9">
    <location>
        <begin position="1285"/>
        <end position="1297"/>
    </location>
</feature>
<evidence type="ECO:0000259" key="11">
    <source>
        <dbReference type="PROSITE" id="PS50835"/>
    </source>
</evidence>
<accession>A0ABM5JXM3</accession>
<comment type="subcellular location">
    <subcellularLocation>
        <location evidence="1">Membrane</location>
        <topology evidence="1">Single-pass type I membrane protein</topology>
    </subcellularLocation>
</comment>
<feature type="compositionally biased region" description="Polar residues" evidence="9">
    <location>
        <begin position="1298"/>
        <end position="1310"/>
    </location>
</feature>
<name>A0ABM5JXM3_DIAVI</name>
<keyword evidence="7" id="KW-1015">Disulfide bond</keyword>
<dbReference type="InterPro" id="IPR003599">
    <property type="entry name" value="Ig_sub"/>
</dbReference>